<dbReference type="HOGENOM" id="CLU_097916_2_3_5"/>
<dbReference type="STRING" id="1193729.A1OE_1440"/>
<evidence type="ECO:0000256" key="4">
    <source>
        <dbReference type="ARBA" id="ARBA00016218"/>
    </source>
</evidence>
<keyword evidence="9" id="KW-0289">Folate biosynthesis</keyword>
<proteinExistence type="inferred from homology"/>
<evidence type="ECO:0000256" key="12">
    <source>
        <dbReference type="ARBA" id="ARBA00033413"/>
    </source>
</evidence>
<dbReference type="KEGG" id="thal:A1OE_1440"/>
<dbReference type="UniPathway" id="UPA00077">
    <property type="reaction ID" value="UER00155"/>
</dbReference>
<accession>K7YSS1</accession>
<comment type="pathway">
    <text evidence="1">Cofactor biosynthesis; tetrahydrofolate biosynthesis; 2-amino-4-hydroxy-6-hydroxymethyl-7,8-dihydropteridine diphosphate from 7,8-dihydroneopterin triphosphate: step 4/4.</text>
</comment>
<keyword evidence="8" id="KW-0067">ATP-binding</keyword>
<dbReference type="Gene3D" id="3.30.70.560">
    <property type="entry name" value="7,8-Dihydro-6-hydroxymethylpterin-pyrophosphokinase HPPK"/>
    <property type="match status" value="1"/>
</dbReference>
<evidence type="ECO:0000256" key="10">
    <source>
        <dbReference type="ARBA" id="ARBA00029409"/>
    </source>
</evidence>
<evidence type="ECO:0000256" key="9">
    <source>
        <dbReference type="ARBA" id="ARBA00022909"/>
    </source>
</evidence>
<evidence type="ECO:0000256" key="7">
    <source>
        <dbReference type="ARBA" id="ARBA00022777"/>
    </source>
</evidence>
<sequence length="117" mass="13060">MSKQPKFVNGAVTVNTTLSPENLLSRLHTIENSFGRVRQVQNEARKLDLDLIDFNGKVKVSSVPPMLPHPRTAERAFVLLPVRDLSPNWQHPITGKTVSAMISALSSDIRDIYPLTE</sequence>
<dbReference type="InterPro" id="IPR035907">
    <property type="entry name" value="Hppk_sf"/>
</dbReference>
<dbReference type="Proteomes" id="UP000010077">
    <property type="component" value="Chromosome"/>
</dbReference>
<keyword evidence="15" id="KW-1185">Reference proteome</keyword>
<dbReference type="NCBIfam" id="TIGR01498">
    <property type="entry name" value="folK"/>
    <property type="match status" value="1"/>
</dbReference>
<evidence type="ECO:0000256" key="11">
    <source>
        <dbReference type="ARBA" id="ARBA00029766"/>
    </source>
</evidence>
<name>K7YSS1_9PROT</name>
<keyword evidence="5 14" id="KW-0808">Transferase</keyword>
<dbReference type="PANTHER" id="PTHR43071">
    <property type="entry name" value="2-AMINO-4-HYDROXY-6-HYDROXYMETHYLDIHYDROPTERIDINE PYROPHOSPHOKINASE"/>
    <property type="match status" value="1"/>
</dbReference>
<keyword evidence="7 14" id="KW-0418">Kinase</keyword>
<dbReference type="CDD" id="cd00483">
    <property type="entry name" value="HPPK"/>
    <property type="match status" value="1"/>
</dbReference>
<evidence type="ECO:0000256" key="3">
    <source>
        <dbReference type="ARBA" id="ARBA00013253"/>
    </source>
</evidence>
<organism evidence="14 15">
    <name type="scientific">Candidatus Endolissoclinum faulkneri L2</name>
    <dbReference type="NCBI Taxonomy" id="1193729"/>
    <lineage>
        <taxon>Bacteria</taxon>
        <taxon>Pseudomonadati</taxon>
        <taxon>Pseudomonadota</taxon>
        <taxon>Alphaproteobacteria</taxon>
        <taxon>Rhodospirillales</taxon>
        <taxon>Rhodospirillaceae</taxon>
        <taxon>Candidatus Endolissoclinum</taxon>
    </lineage>
</organism>
<evidence type="ECO:0000313" key="15">
    <source>
        <dbReference type="Proteomes" id="UP000010077"/>
    </source>
</evidence>
<evidence type="ECO:0000256" key="5">
    <source>
        <dbReference type="ARBA" id="ARBA00022679"/>
    </source>
</evidence>
<evidence type="ECO:0000259" key="13">
    <source>
        <dbReference type="Pfam" id="PF01288"/>
    </source>
</evidence>
<dbReference type="SUPFAM" id="SSF55083">
    <property type="entry name" value="6-hydroxymethyl-7,8-dihydropterin pyrophosphokinase, HPPK"/>
    <property type="match status" value="1"/>
</dbReference>
<evidence type="ECO:0000256" key="1">
    <source>
        <dbReference type="ARBA" id="ARBA00005051"/>
    </source>
</evidence>
<evidence type="ECO:0000313" key="14">
    <source>
        <dbReference type="EMBL" id="AFX99609.1"/>
    </source>
</evidence>
<dbReference type="EC" id="2.7.6.3" evidence="3"/>
<dbReference type="Pfam" id="PF01288">
    <property type="entry name" value="HPPK"/>
    <property type="match status" value="1"/>
</dbReference>
<dbReference type="GO" id="GO:0046656">
    <property type="term" value="P:folic acid biosynthetic process"/>
    <property type="evidence" value="ECO:0007669"/>
    <property type="project" value="UniProtKB-KW"/>
</dbReference>
<dbReference type="GO" id="GO:0003848">
    <property type="term" value="F:2-amino-4-hydroxy-6-hydroxymethyldihydropteridine diphosphokinase activity"/>
    <property type="evidence" value="ECO:0007669"/>
    <property type="project" value="UniProtKB-EC"/>
</dbReference>
<feature type="domain" description="7,8-dihydro-6-hydroxymethylpterin-pyrophosphokinase" evidence="13">
    <location>
        <begin position="3"/>
        <end position="87"/>
    </location>
</feature>
<dbReference type="GO" id="GO:0016301">
    <property type="term" value="F:kinase activity"/>
    <property type="evidence" value="ECO:0007669"/>
    <property type="project" value="UniProtKB-KW"/>
</dbReference>
<dbReference type="InterPro" id="IPR000550">
    <property type="entry name" value="Hppk"/>
</dbReference>
<dbReference type="EMBL" id="CP003539">
    <property type="protein sequence ID" value="AFX99609.1"/>
    <property type="molecule type" value="Genomic_DNA"/>
</dbReference>
<dbReference type="GO" id="GO:0005524">
    <property type="term" value="F:ATP binding"/>
    <property type="evidence" value="ECO:0007669"/>
    <property type="project" value="UniProtKB-KW"/>
</dbReference>
<dbReference type="GO" id="GO:0046654">
    <property type="term" value="P:tetrahydrofolate biosynthetic process"/>
    <property type="evidence" value="ECO:0007669"/>
    <property type="project" value="UniProtKB-UniPathway"/>
</dbReference>
<dbReference type="eggNOG" id="COG0801">
    <property type="taxonomic scope" value="Bacteria"/>
</dbReference>
<evidence type="ECO:0000256" key="6">
    <source>
        <dbReference type="ARBA" id="ARBA00022741"/>
    </source>
</evidence>
<keyword evidence="6" id="KW-0547">Nucleotide-binding</keyword>
<dbReference type="PANTHER" id="PTHR43071:SF1">
    <property type="entry name" value="2-AMINO-4-HYDROXY-6-HYDROXYMETHYLDIHYDROPTERIDINE PYROPHOSPHOKINASE"/>
    <property type="match status" value="1"/>
</dbReference>
<gene>
    <name evidence="14" type="primary">folK</name>
    <name evidence="14" type="ORF">A1OE_1440</name>
</gene>
<dbReference type="AlphaFoldDB" id="K7YSS1"/>
<evidence type="ECO:0000256" key="2">
    <source>
        <dbReference type="ARBA" id="ARBA00005810"/>
    </source>
</evidence>
<protein>
    <recommendedName>
        <fullName evidence="4">2-amino-4-hydroxy-6-hydroxymethyldihydropteridine pyrophosphokinase</fullName>
        <ecNumber evidence="3">2.7.6.3</ecNumber>
    </recommendedName>
    <alternativeName>
        <fullName evidence="11">6-hydroxymethyl-7,8-dihydropterin pyrophosphokinase</fullName>
    </alternativeName>
    <alternativeName>
        <fullName evidence="12">7,8-dihydro-6-hydroxymethylpterin-pyrophosphokinase</fullName>
    </alternativeName>
</protein>
<comment type="similarity">
    <text evidence="2">Belongs to the HPPK family.</text>
</comment>
<reference evidence="14 15" key="1">
    <citation type="journal article" date="2012" name="Proc. Natl. Acad. Sci. U.S.A.">
        <title>Genome streamlining and chemical defense in a coral reef symbiosis.</title>
        <authorList>
            <person name="Kwan J.C."/>
            <person name="Donia M.S."/>
            <person name="Han A.W."/>
            <person name="Hirose E."/>
            <person name="Haygood M.G."/>
            <person name="Schmidt E.W."/>
        </authorList>
    </citation>
    <scope>NUCLEOTIDE SEQUENCE [LARGE SCALE GENOMIC DNA]</scope>
    <source>
        <strain evidence="14 15">L2</strain>
    </source>
</reference>
<comment type="function">
    <text evidence="10">Catalyzes the transfer of pyrophosphate from adenosine triphosphate (ATP) to 6-hydroxymethyl-7,8-dihydropterin, an enzymatic step in folate biosynthesis pathway.</text>
</comment>
<evidence type="ECO:0000256" key="8">
    <source>
        <dbReference type="ARBA" id="ARBA00022840"/>
    </source>
</evidence>